<dbReference type="PIRSF" id="PIRSF006060">
    <property type="entry name" value="AA_transporter"/>
    <property type="match status" value="1"/>
</dbReference>
<feature type="transmembrane region" description="Helical" evidence="8">
    <location>
        <begin position="303"/>
        <end position="321"/>
    </location>
</feature>
<comment type="similarity">
    <text evidence="2">Belongs to the amino acid-polyamine-organocation (APC) superfamily. YAT (TC 2.A.3.10) family.</text>
</comment>
<dbReference type="Gene3D" id="1.20.1740.10">
    <property type="entry name" value="Amino acid/polyamine transporter I"/>
    <property type="match status" value="1"/>
</dbReference>
<feature type="transmembrane region" description="Helical" evidence="8">
    <location>
        <begin position="168"/>
        <end position="186"/>
    </location>
</feature>
<reference evidence="10 11" key="1">
    <citation type="submission" date="2019-07" db="EMBL/GenBank/DDBJ databases">
        <title>Genome assembly of two rare yeast pathogens: Diutina rugosa and Trichomonascus ciferrii.</title>
        <authorList>
            <person name="Mixao V."/>
            <person name="Saus E."/>
            <person name="Hansen A."/>
            <person name="Lass-Flor C."/>
            <person name="Gabaldon T."/>
        </authorList>
    </citation>
    <scope>NUCLEOTIDE SEQUENCE [LARGE SCALE GENOMIC DNA]</scope>
    <source>
        <strain evidence="10 11">CBS 613</strain>
    </source>
</reference>
<protein>
    <recommendedName>
        <fullName evidence="9">Amino acid permease/ SLC12A domain-containing protein</fullName>
    </recommendedName>
</protein>
<evidence type="ECO:0000256" key="6">
    <source>
        <dbReference type="ARBA" id="ARBA00022989"/>
    </source>
</evidence>
<feature type="transmembrane region" description="Helical" evidence="8">
    <location>
        <begin position="396"/>
        <end position="418"/>
    </location>
</feature>
<dbReference type="InterPro" id="IPR004841">
    <property type="entry name" value="AA-permease/SLC12A_dom"/>
</dbReference>
<dbReference type="GO" id="GO:0015171">
    <property type="term" value="F:amino acid transmembrane transporter activity"/>
    <property type="evidence" value="ECO:0007669"/>
    <property type="project" value="TreeGrafter"/>
</dbReference>
<dbReference type="InterPro" id="IPR050524">
    <property type="entry name" value="APC_YAT"/>
</dbReference>
<dbReference type="PANTHER" id="PTHR43341:SF36">
    <property type="entry name" value="PROLINE-SPECIFIC PERMEASE"/>
    <property type="match status" value="1"/>
</dbReference>
<keyword evidence="7 8" id="KW-0472">Membrane</keyword>
<evidence type="ECO:0000259" key="9">
    <source>
        <dbReference type="Pfam" id="PF00324"/>
    </source>
</evidence>
<dbReference type="RefSeq" id="XP_034011578.1">
    <property type="nucleotide sequence ID" value="XM_034156075.1"/>
</dbReference>
<evidence type="ECO:0000256" key="4">
    <source>
        <dbReference type="ARBA" id="ARBA00022692"/>
    </source>
</evidence>
<accession>A0A642UPW8</accession>
<dbReference type="FunFam" id="1.20.1740.10:FF:000001">
    <property type="entry name" value="Amino acid permease"/>
    <property type="match status" value="1"/>
</dbReference>
<dbReference type="PANTHER" id="PTHR43341">
    <property type="entry name" value="AMINO ACID PERMEASE"/>
    <property type="match status" value="1"/>
</dbReference>
<feature type="transmembrane region" description="Helical" evidence="8">
    <location>
        <begin position="88"/>
        <end position="105"/>
    </location>
</feature>
<dbReference type="OMA" id="CIVAYND"/>
<dbReference type="PROSITE" id="PS00218">
    <property type="entry name" value="AMINO_ACID_PERMEASE_1"/>
    <property type="match status" value="1"/>
</dbReference>
<keyword evidence="6 8" id="KW-1133">Transmembrane helix</keyword>
<dbReference type="Proteomes" id="UP000449547">
    <property type="component" value="Unassembled WGS sequence"/>
</dbReference>
<evidence type="ECO:0000313" key="11">
    <source>
        <dbReference type="Proteomes" id="UP000449547"/>
    </source>
</evidence>
<feature type="transmembrane region" description="Helical" evidence="8">
    <location>
        <begin position="62"/>
        <end position="82"/>
    </location>
</feature>
<keyword evidence="5" id="KW-0029">Amino-acid transport</keyword>
<proteinExistence type="inferred from homology"/>
<sequence length="574" mass="63828">MFSKNEKDITVVKSAGSTTSIARSRHSFYGDISIANSRIVSYEDGKEGEDFQLKRGLKSRHVQLIAIGGAIGTGLFVGSGSTLQSGPAALFLAFVFMSSIIWCVLQIMAEMITFLPVPGNGPMAFVYDNLSPSFGFAIGWNYWYAFSMLVAAEVVAAAYVIEYWIKSVNIAVWITIILAVTLILNFTSVKFFGEAEFWFAGIKIITLTGLIILGIVLFFGGGPDQHHVLGFHYWKVYPFRQFFYTGNDGEIVEVPGATGRFCAFWRAVIKSGFAFICSPELIAAAGGECEKPRHNIPKAARRFIYRLIFFYCFGTLVIGVICDSKDPRLMGGSSDASASPFVLGIMNAGIPVLNHIINAAILTSAASAGNSFLFTASRTMYSLADRGLAPKIFTKVNRWGIPYFAVAVSSLFGFLSYLNVSNSSASAFNWFSNISTISGFISWIVVCFAYLRWKKAITYNGLDDRVTFRAKFTPWIAYWAIFWVSLITITNGFMTFFNFNGADFVAAYITLPIVVFLYVAHRLYTVFYLKEKRWLTPINEISCSNGLDLVEEEDANTPLPVAKNWIQKIWYWIA</sequence>
<evidence type="ECO:0000256" key="5">
    <source>
        <dbReference type="ARBA" id="ARBA00022970"/>
    </source>
</evidence>
<feature type="transmembrane region" description="Helical" evidence="8">
    <location>
        <begin position="430"/>
        <end position="451"/>
    </location>
</feature>
<feature type="transmembrane region" description="Helical" evidence="8">
    <location>
        <begin position="472"/>
        <end position="493"/>
    </location>
</feature>
<organism evidence="10 11">
    <name type="scientific">Diutina rugosa</name>
    <name type="common">Yeast</name>
    <name type="synonym">Candida rugosa</name>
    <dbReference type="NCBI Taxonomy" id="5481"/>
    <lineage>
        <taxon>Eukaryota</taxon>
        <taxon>Fungi</taxon>
        <taxon>Dikarya</taxon>
        <taxon>Ascomycota</taxon>
        <taxon>Saccharomycotina</taxon>
        <taxon>Pichiomycetes</taxon>
        <taxon>Debaryomycetaceae</taxon>
        <taxon>Diutina</taxon>
    </lineage>
</organism>
<evidence type="ECO:0000256" key="3">
    <source>
        <dbReference type="ARBA" id="ARBA00022448"/>
    </source>
</evidence>
<evidence type="ECO:0000313" key="10">
    <source>
        <dbReference type="EMBL" id="KAA8900955.1"/>
    </source>
</evidence>
<evidence type="ECO:0000256" key="1">
    <source>
        <dbReference type="ARBA" id="ARBA00004141"/>
    </source>
</evidence>
<feature type="transmembrane region" description="Helical" evidence="8">
    <location>
        <begin position="142"/>
        <end position="161"/>
    </location>
</feature>
<dbReference type="EMBL" id="SWFT01000105">
    <property type="protein sequence ID" value="KAA8900955.1"/>
    <property type="molecule type" value="Genomic_DNA"/>
</dbReference>
<evidence type="ECO:0000256" key="7">
    <source>
        <dbReference type="ARBA" id="ARBA00023136"/>
    </source>
</evidence>
<dbReference type="AlphaFoldDB" id="A0A642UPW8"/>
<feature type="transmembrane region" description="Helical" evidence="8">
    <location>
        <begin position="505"/>
        <end position="524"/>
    </location>
</feature>
<dbReference type="OrthoDB" id="3900342at2759"/>
<comment type="subcellular location">
    <subcellularLocation>
        <location evidence="1">Membrane</location>
        <topology evidence="1">Multi-pass membrane protein</topology>
    </subcellularLocation>
</comment>
<keyword evidence="3" id="KW-0813">Transport</keyword>
<dbReference type="Pfam" id="PF00324">
    <property type="entry name" value="AA_permease"/>
    <property type="match status" value="1"/>
</dbReference>
<dbReference type="GeneID" id="54781976"/>
<evidence type="ECO:0000256" key="8">
    <source>
        <dbReference type="SAM" id="Phobius"/>
    </source>
</evidence>
<evidence type="ECO:0000256" key="2">
    <source>
        <dbReference type="ARBA" id="ARBA00006983"/>
    </source>
</evidence>
<dbReference type="InterPro" id="IPR004840">
    <property type="entry name" value="Amino_acid_permease_CS"/>
</dbReference>
<dbReference type="GO" id="GO:0016020">
    <property type="term" value="C:membrane"/>
    <property type="evidence" value="ECO:0007669"/>
    <property type="project" value="UniProtKB-SubCell"/>
</dbReference>
<name>A0A642UPW8_DIURU</name>
<gene>
    <name evidence="10" type="ORF">DIURU_003325</name>
</gene>
<keyword evidence="4 8" id="KW-0812">Transmembrane</keyword>
<dbReference type="VEuPathDB" id="FungiDB:DIURU_003325"/>
<feature type="transmembrane region" description="Helical" evidence="8">
    <location>
        <begin position="198"/>
        <end position="219"/>
    </location>
</feature>
<comment type="caution">
    <text evidence="10">The sequence shown here is derived from an EMBL/GenBank/DDBJ whole genome shotgun (WGS) entry which is preliminary data.</text>
</comment>
<keyword evidence="11" id="KW-1185">Reference proteome</keyword>
<feature type="transmembrane region" description="Helical" evidence="8">
    <location>
        <begin position="356"/>
        <end position="375"/>
    </location>
</feature>
<feature type="domain" description="Amino acid permease/ SLC12A" evidence="9">
    <location>
        <begin position="61"/>
        <end position="530"/>
    </location>
</feature>